<evidence type="ECO:0000313" key="3">
    <source>
        <dbReference type="Proteomes" id="UP001479436"/>
    </source>
</evidence>
<comment type="caution">
    <text evidence="2">The sequence shown here is derived from an EMBL/GenBank/DDBJ whole genome shotgun (WGS) entry which is preliminary data.</text>
</comment>
<feature type="transmembrane region" description="Helical" evidence="1">
    <location>
        <begin position="301"/>
        <end position="320"/>
    </location>
</feature>
<proteinExistence type="predicted"/>
<sequence>MNVDRINNILEDLKPHVELPPAYSTIIGEHKSSLEKVEPISLNVVMPKKHNPDTSVIENPIIEKMVHLESLCSTMHTMLESQSLAYKDVKTHLSEISKSIIHLDGQEPTPKISQKLNELLPQETSILQPDSAELCEPTVEEPCDDDTGYNRVCNMLDGLLNDAQTAIATPPPLEINYSEDTDEELASSAALLIPIRQKLKEEIRAEVTNELSEAAKFQPPMPEVSSVKRDTTEIRFWCQVVMDGQEQEPYQIPRKLVLPNLLPHRGDSTGSIDSSDSLTSNCTESEGVVGVYGHSRAVVSMIYWTLLFALGVLLLDRYLIDLASGQVGNIMEHICPERRTELSSNELENRDDGKIEYLSEASELSEPVSCRRRRIRRNSM</sequence>
<accession>A0ABR2VSD9</accession>
<dbReference type="Proteomes" id="UP001479436">
    <property type="component" value="Unassembled WGS sequence"/>
</dbReference>
<keyword evidence="1" id="KW-0472">Membrane</keyword>
<gene>
    <name evidence="2" type="ORF">K7432_012742</name>
</gene>
<protein>
    <submittedName>
        <fullName evidence="2">Uncharacterized protein</fullName>
    </submittedName>
</protein>
<name>A0ABR2VSD9_9FUNG</name>
<keyword evidence="1" id="KW-1133">Transmembrane helix</keyword>
<keyword evidence="1" id="KW-0812">Transmembrane</keyword>
<dbReference type="EMBL" id="JASJQH010008023">
    <property type="protein sequence ID" value="KAK9695917.1"/>
    <property type="molecule type" value="Genomic_DNA"/>
</dbReference>
<evidence type="ECO:0000256" key="1">
    <source>
        <dbReference type="SAM" id="Phobius"/>
    </source>
</evidence>
<organism evidence="2 3">
    <name type="scientific">Basidiobolus ranarum</name>
    <dbReference type="NCBI Taxonomy" id="34480"/>
    <lineage>
        <taxon>Eukaryota</taxon>
        <taxon>Fungi</taxon>
        <taxon>Fungi incertae sedis</taxon>
        <taxon>Zoopagomycota</taxon>
        <taxon>Entomophthoromycotina</taxon>
        <taxon>Basidiobolomycetes</taxon>
        <taxon>Basidiobolales</taxon>
        <taxon>Basidiobolaceae</taxon>
        <taxon>Basidiobolus</taxon>
    </lineage>
</organism>
<keyword evidence="3" id="KW-1185">Reference proteome</keyword>
<reference evidence="2 3" key="1">
    <citation type="submission" date="2023-04" db="EMBL/GenBank/DDBJ databases">
        <title>Genome of Basidiobolus ranarum AG-B5.</title>
        <authorList>
            <person name="Stajich J.E."/>
            <person name="Carter-House D."/>
            <person name="Gryganskyi A."/>
        </authorList>
    </citation>
    <scope>NUCLEOTIDE SEQUENCE [LARGE SCALE GENOMIC DNA]</scope>
    <source>
        <strain evidence="2 3">AG-B5</strain>
    </source>
</reference>
<evidence type="ECO:0000313" key="2">
    <source>
        <dbReference type="EMBL" id="KAK9695917.1"/>
    </source>
</evidence>